<name>A0AA42N043_AQUAC</name>
<dbReference type="AlphaFoldDB" id="A0AA42N043"/>
<accession>A0AA42N043</accession>
<dbReference type="EMBL" id="JAOBYN010000005">
    <property type="protein sequence ID" value="MDH1054665.1"/>
    <property type="molecule type" value="Genomic_DNA"/>
</dbReference>
<evidence type="ECO:0000313" key="1">
    <source>
        <dbReference type="EMBL" id="MDH1054665.1"/>
    </source>
</evidence>
<protein>
    <submittedName>
        <fullName evidence="1">Uncharacterized protein</fullName>
    </submittedName>
</protein>
<evidence type="ECO:0000313" key="2">
    <source>
        <dbReference type="Proteomes" id="UP001158730"/>
    </source>
</evidence>
<organism evidence="1 2">
    <name type="scientific">Aquipseudomonas alcaligenes</name>
    <name type="common">Pseudomonas alcaligenes</name>
    <dbReference type="NCBI Taxonomy" id="43263"/>
    <lineage>
        <taxon>Bacteria</taxon>
        <taxon>Pseudomonadati</taxon>
        <taxon>Pseudomonadota</taxon>
        <taxon>Gammaproteobacteria</taxon>
        <taxon>Pseudomonadales</taxon>
        <taxon>Pseudomonadaceae</taxon>
        <taxon>Aquipseudomonas</taxon>
    </lineage>
</organism>
<sequence>MEINDALKLIQRLENLPEIYDQMERAVCAVMKNYYSEILEVELSEATIMANENHRHDELTPFIERKKAIHAKYWSNNSAFYQPCSSSSEPEHIWNNLIDIEVLQNGDDNNLLFMFKANYKDPAINLTTARAYLLKVNKSSLKIEHLFFG</sequence>
<reference evidence="1" key="1">
    <citation type="submission" date="2022-09" db="EMBL/GenBank/DDBJ databases">
        <title>Intensive care unit water sources are persistently colonized with multi-drug resistant bacteria and are the site of extensive horizontal gene transfer of antibiotic resistance genes.</title>
        <authorList>
            <person name="Diorio-Toth L."/>
        </authorList>
    </citation>
    <scope>NUCLEOTIDE SEQUENCE</scope>
    <source>
        <strain evidence="1">GD03990</strain>
    </source>
</reference>
<comment type="caution">
    <text evidence="1">The sequence shown here is derived from an EMBL/GenBank/DDBJ whole genome shotgun (WGS) entry which is preliminary data.</text>
</comment>
<gene>
    <name evidence="1" type="ORF">N5C05_07820</name>
</gene>
<dbReference type="Proteomes" id="UP001158730">
    <property type="component" value="Unassembled WGS sequence"/>
</dbReference>
<proteinExistence type="predicted"/>
<dbReference type="RefSeq" id="WP_000404968.1">
    <property type="nucleotide sequence ID" value="NZ_JAOBYN010000005.1"/>
</dbReference>